<keyword evidence="3" id="KW-0067">ATP-binding</keyword>
<dbReference type="SUPFAM" id="SSF52540">
    <property type="entry name" value="P-loop containing nucleoside triphosphate hydrolases"/>
    <property type="match status" value="1"/>
</dbReference>
<evidence type="ECO:0000259" key="6">
    <source>
        <dbReference type="PROSITE" id="PS51372"/>
    </source>
</evidence>
<keyword evidence="8" id="KW-1185">Reference proteome</keyword>
<proteinExistence type="predicted"/>
<evidence type="ECO:0000259" key="4">
    <source>
        <dbReference type="PROSITE" id="PS50045"/>
    </source>
</evidence>
<evidence type="ECO:0000256" key="1">
    <source>
        <dbReference type="ARBA" id="ARBA00022679"/>
    </source>
</evidence>
<feature type="domain" description="PTS EIIA type-4" evidence="5">
    <location>
        <begin position="560"/>
        <end position="685"/>
    </location>
</feature>
<dbReference type="Pfam" id="PF03610">
    <property type="entry name" value="EIIA-man"/>
    <property type="match status" value="1"/>
</dbReference>
<dbReference type="GO" id="GO:0006355">
    <property type="term" value="P:regulation of DNA-templated transcription"/>
    <property type="evidence" value="ECO:0007669"/>
    <property type="project" value="InterPro"/>
</dbReference>
<organism evidence="7 8">
    <name type="scientific">Mediterraneibacter butyricigenes</name>
    <dbReference type="NCBI Taxonomy" id="2316025"/>
    <lineage>
        <taxon>Bacteria</taxon>
        <taxon>Bacillati</taxon>
        <taxon>Bacillota</taxon>
        <taxon>Clostridia</taxon>
        <taxon>Lachnospirales</taxon>
        <taxon>Lachnospiraceae</taxon>
        <taxon>Mediterraneibacter</taxon>
    </lineage>
</organism>
<gene>
    <name evidence="7" type="ORF">KGMB01110_17340</name>
</gene>
<reference evidence="8" key="1">
    <citation type="submission" date="2018-09" db="EMBL/GenBank/DDBJ databases">
        <title>Draft Genome Sequence of Mediterraneibacter sp. KCTC 15684.</title>
        <authorList>
            <person name="Kim J.S."/>
            <person name="Han K.I."/>
            <person name="Suh M.K."/>
            <person name="Lee K.C."/>
            <person name="Eom M.K."/>
            <person name="Lee J.H."/>
            <person name="Park S.H."/>
            <person name="Kang S.W."/>
            <person name="Park J.E."/>
            <person name="Oh B.S."/>
            <person name="Yu S.Y."/>
            <person name="Choi S.H."/>
            <person name="Lee D.H."/>
            <person name="Yoon H."/>
            <person name="Kim B."/>
            <person name="Yang S.J."/>
            <person name="Lee J.S."/>
        </authorList>
    </citation>
    <scope>NUCLEOTIDE SEQUENCE [LARGE SCALE GENOMIC DNA]</scope>
    <source>
        <strain evidence="8">KCTC 15684</strain>
    </source>
</reference>
<evidence type="ECO:0000256" key="2">
    <source>
        <dbReference type="ARBA" id="ARBA00022741"/>
    </source>
</evidence>
<dbReference type="PROSITE" id="PS50045">
    <property type="entry name" value="SIGMA54_INTERACT_4"/>
    <property type="match status" value="1"/>
</dbReference>
<dbReference type="SUPFAM" id="SSF53062">
    <property type="entry name" value="PTS system fructose IIA component-like"/>
    <property type="match status" value="1"/>
</dbReference>
<dbReference type="GO" id="GO:0016020">
    <property type="term" value="C:membrane"/>
    <property type="evidence" value="ECO:0007669"/>
    <property type="project" value="InterPro"/>
</dbReference>
<dbReference type="CDD" id="cd00009">
    <property type="entry name" value="AAA"/>
    <property type="match status" value="1"/>
</dbReference>
<keyword evidence="2" id="KW-0547">Nucleotide-binding</keyword>
<dbReference type="InterPro" id="IPR003593">
    <property type="entry name" value="AAA+_ATPase"/>
</dbReference>
<dbReference type="PROSITE" id="PS51372">
    <property type="entry name" value="PRD_2"/>
    <property type="match status" value="1"/>
</dbReference>
<evidence type="ECO:0000313" key="8">
    <source>
        <dbReference type="Proteomes" id="UP000265643"/>
    </source>
</evidence>
<dbReference type="GO" id="GO:0009401">
    <property type="term" value="P:phosphoenolpyruvate-dependent sugar phosphotransferase system"/>
    <property type="evidence" value="ECO:0007669"/>
    <property type="project" value="InterPro"/>
</dbReference>
<feature type="domain" description="PRD" evidence="6">
    <location>
        <begin position="815"/>
        <end position="921"/>
    </location>
</feature>
<dbReference type="GO" id="GO:0005524">
    <property type="term" value="F:ATP binding"/>
    <property type="evidence" value="ECO:0007669"/>
    <property type="project" value="UniProtKB-KW"/>
</dbReference>
<dbReference type="Pfam" id="PF00874">
    <property type="entry name" value="PRD"/>
    <property type="match status" value="1"/>
</dbReference>
<sequence length="935" mass="106974">MSSLNDKVEEYIKSKSTEIDWDNIEECSATAIAMEIGEKRSNVTKALNEIYRANKLIKINSTPVTFLHIKTIEDFYSVVLTKKYFDTIDEFRKVLGNKGKKNVFAQLTGYNSSLKYCIEQCKSAIVYPENGLPILLYGEPGTGKSFMARLMFEYGKQKGVIPKEGKFLTVNCAEYSNNPELLLTNLFGYKRGAFTGADEDKQGILSVADNGVLFMDEVHGLKPECQEKIFLFMDKGIYHMVGDNKTWYKSRVRLIFATTEKPNNVLLKTLLRRIPITVTLPSLEDRLSKEKKELIYNSLYLEEIKVQKIIKISRMAYQILLNHKYVGNIGELENVIKASVANSLINSNGEDNINIHTYNLPLDLMESSYTVFNNPKEDKAMLEIKSLRSSEKSDNKLFALNQFLIESLLEWNKNIITLDDFIIKSNRIFEQYIDYLYFDENKIDKFTEKLTTNLLTNMVNLLNHKYCPITLSNNEVGILARVLLDYGNFSDSSESLSIKYCTEIDRMLEQLTKIYSFKSNMADELLQLLYDSNLIGDNPLSHLNIFLLLNYLKRDIIPSTIPGIIIAHGYSIASGIAEVVNQLIGQHIFDAIDMPINSDILAVAEKLTEQLKRIKNCNEIIVLVDMGSLEAINRYLEDKFKMDIGIINNVTTRMALDVSTMMVQKKNIKEILEEACINNTNKYSLIENKKKQDVILSVCETGIGTANKIVDLIKKSLPSEIDTIIITYDFSNLETMGDKSTLFDKYNVLFIVGTENPDITNVPFLSIEELIEAQDITKIYSLFQGKLSYNQVICFSKNIIKNFSLENLIGYLNIVDPRKIIKSVEEVISSLQKELNMEFSSGTTLGIYIHICCLIERTIIDKEPASYNNLDDFINNHKDFIRLAKKIFLEIELSYNVTIPESEIAYLFDYIYSEKRPGMSKLKSNYNNDLFEFNE</sequence>
<evidence type="ECO:0000259" key="5">
    <source>
        <dbReference type="PROSITE" id="PS51096"/>
    </source>
</evidence>
<evidence type="ECO:0000313" key="7">
    <source>
        <dbReference type="EMBL" id="GCA67298.1"/>
    </source>
</evidence>
<dbReference type="Pfam" id="PF00158">
    <property type="entry name" value="Sigma54_activat"/>
    <property type="match status" value="1"/>
</dbReference>
<dbReference type="Gene3D" id="3.40.50.300">
    <property type="entry name" value="P-loop containing nucleotide triphosphate hydrolases"/>
    <property type="match status" value="1"/>
</dbReference>
<comment type="caution">
    <text evidence="7">The sequence shown here is derived from an EMBL/GenBank/DDBJ whole genome shotgun (WGS) entry which is preliminary data.</text>
</comment>
<feature type="domain" description="Sigma-54 factor interaction" evidence="4">
    <location>
        <begin position="107"/>
        <end position="341"/>
    </location>
</feature>
<dbReference type="InterPro" id="IPR004701">
    <property type="entry name" value="PTS_EIIA_man-typ"/>
</dbReference>
<dbReference type="PANTHER" id="PTHR32071">
    <property type="entry name" value="TRANSCRIPTIONAL REGULATORY PROTEIN"/>
    <property type="match status" value="1"/>
</dbReference>
<keyword evidence="1" id="KW-0808">Transferase</keyword>
<dbReference type="InterPro" id="IPR036662">
    <property type="entry name" value="PTS_EIIA_man-typ_sf"/>
</dbReference>
<dbReference type="GO" id="GO:0016740">
    <property type="term" value="F:transferase activity"/>
    <property type="evidence" value="ECO:0007669"/>
    <property type="project" value="UniProtKB-KW"/>
</dbReference>
<dbReference type="SMART" id="SM00382">
    <property type="entry name" value="AAA"/>
    <property type="match status" value="1"/>
</dbReference>
<dbReference type="InterPro" id="IPR036634">
    <property type="entry name" value="PRD_sf"/>
</dbReference>
<dbReference type="PANTHER" id="PTHR32071:SF38">
    <property type="entry name" value="PSP OPERON TRANSCRIPTIONAL ACTIVATOR"/>
    <property type="match status" value="1"/>
</dbReference>
<dbReference type="PROSITE" id="PS51096">
    <property type="entry name" value="PTS_EIIA_TYPE_4"/>
    <property type="match status" value="1"/>
</dbReference>
<dbReference type="InterPro" id="IPR011608">
    <property type="entry name" value="PRD"/>
</dbReference>
<dbReference type="Gene3D" id="1.10.1790.10">
    <property type="entry name" value="PRD domain"/>
    <property type="match status" value="1"/>
</dbReference>
<dbReference type="AlphaFoldDB" id="A0A391P8P2"/>
<dbReference type="SUPFAM" id="SSF63520">
    <property type="entry name" value="PTS-regulatory domain, PRD"/>
    <property type="match status" value="1"/>
</dbReference>
<dbReference type="EMBL" id="BHGK01000001">
    <property type="protein sequence ID" value="GCA67298.1"/>
    <property type="molecule type" value="Genomic_DNA"/>
</dbReference>
<name>A0A391P8P2_9FIRM</name>
<dbReference type="InterPro" id="IPR002078">
    <property type="entry name" value="Sigma_54_int"/>
</dbReference>
<dbReference type="InterPro" id="IPR027417">
    <property type="entry name" value="P-loop_NTPase"/>
</dbReference>
<dbReference type="RefSeq" id="WP_119298065.1">
    <property type="nucleotide sequence ID" value="NZ_BHGK01000001.1"/>
</dbReference>
<protein>
    <submittedName>
        <fullName evidence="7">Transcriptional antiterminator</fullName>
    </submittedName>
</protein>
<dbReference type="Gene3D" id="3.40.50.510">
    <property type="entry name" value="Phosphotransferase system, mannose-type IIA component"/>
    <property type="match status" value="1"/>
</dbReference>
<evidence type="ECO:0000256" key="3">
    <source>
        <dbReference type="ARBA" id="ARBA00022840"/>
    </source>
</evidence>
<dbReference type="Proteomes" id="UP000265643">
    <property type="component" value="Unassembled WGS sequence"/>
</dbReference>
<accession>A0A391P8P2</accession>